<dbReference type="InterPro" id="IPR006311">
    <property type="entry name" value="TAT_signal"/>
</dbReference>
<gene>
    <name evidence="2" type="ORF">E3A20_27690</name>
</gene>
<dbReference type="Proteomes" id="UP000321083">
    <property type="component" value="Unassembled WGS sequence"/>
</dbReference>
<sequence>MPQTTASRRRFVTTALAASAALAAPATSHASRRFSNETIIDKGKYQYLAVNNFAQLNDKYSWQTTHNVALDSAGNLYVIHEGRRDLKDHPSIFVFHPAGKFIRLSSQVFDFIESFDGASQPGD</sequence>
<organism evidence="2 3">
    <name type="scientific">Planctomyces bekefii</name>
    <dbReference type="NCBI Taxonomy" id="1653850"/>
    <lineage>
        <taxon>Bacteria</taxon>
        <taxon>Pseudomonadati</taxon>
        <taxon>Planctomycetota</taxon>
        <taxon>Planctomycetia</taxon>
        <taxon>Planctomycetales</taxon>
        <taxon>Planctomycetaceae</taxon>
        <taxon>Planctomyces</taxon>
    </lineage>
</organism>
<accession>A0A5C6M4E0</accession>
<reference evidence="2 3" key="1">
    <citation type="submission" date="2019-08" db="EMBL/GenBank/DDBJ databases">
        <title>100 year-old enigma solved: identification of Planctomyces bekefii, the type genus and species of the phylum Planctomycetes.</title>
        <authorList>
            <person name="Svetlana D.N."/>
            <person name="Overmann J."/>
        </authorList>
    </citation>
    <scope>NUCLEOTIDE SEQUENCE [LARGE SCALE GENOMIC DNA]</scope>
    <source>
        <strain evidence="2">Phe10_nw2017</strain>
    </source>
</reference>
<dbReference type="PROSITE" id="PS51318">
    <property type="entry name" value="TAT"/>
    <property type="match status" value="1"/>
</dbReference>
<keyword evidence="3" id="KW-1185">Reference proteome</keyword>
<name>A0A5C6M4E0_9PLAN</name>
<feature type="non-terminal residue" evidence="2">
    <location>
        <position position="123"/>
    </location>
</feature>
<protein>
    <submittedName>
        <fullName evidence="2">Uncharacterized protein</fullName>
    </submittedName>
</protein>
<proteinExistence type="predicted"/>
<comment type="caution">
    <text evidence="2">The sequence shown here is derived from an EMBL/GenBank/DDBJ whole genome shotgun (WGS) entry which is preliminary data.</text>
</comment>
<feature type="chain" id="PRO_5023105037" evidence="1">
    <location>
        <begin position="31"/>
        <end position="123"/>
    </location>
</feature>
<evidence type="ECO:0000256" key="1">
    <source>
        <dbReference type="SAM" id="SignalP"/>
    </source>
</evidence>
<dbReference type="AlphaFoldDB" id="A0A5C6M4E0"/>
<evidence type="ECO:0000313" key="3">
    <source>
        <dbReference type="Proteomes" id="UP000321083"/>
    </source>
</evidence>
<feature type="signal peptide" evidence="1">
    <location>
        <begin position="1"/>
        <end position="30"/>
    </location>
</feature>
<dbReference type="EMBL" id="SRHE01000842">
    <property type="protein sequence ID" value="TWW08104.1"/>
    <property type="molecule type" value="Genomic_DNA"/>
</dbReference>
<evidence type="ECO:0000313" key="2">
    <source>
        <dbReference type="EMBL" id="TWW08104.1"/>
    </source>
</evidence>
<keyword evidence="1" id="KW-0732">Signal</keyword>
<reference evidence="2 3" key="2">
    <citation type="submission" date="2019-08" db="EMBL/GenBank/DDBJ databases">
        <authorList>
            <person name="Henke P."/>
        </authorList>
    </citation>
    <scope>NUCLEOTIDE SEQUENCE [LARGE SCALE GENOMIC DNA]</scope>
    <source>
        <strain evidence="2">Phe10_nw2017</strain>
    </source>
</reference>